<dbReference type="Proteomes" id="UP001060275">
    <property type="component" value="Unassembled WGS sequence"/>
</dbReference>
<name>A0A9Q4APL1_9HYPH</name>
<protein>
    <submittedName>
        <fullName evidence="1">Uncharacterized protein</fullName>
    </submittedName>
</protein>
<reference evidence="1" key="1">
    <citation type="submission" date="2022-06" db="EMBL/GenBank/DDBJ databases">
        <title>Devosia sp. XJ19-45 genome assembly.</title>
        <authorList>
            <person name="Li B."/>
            <person name="Cai M."/>
            <person name="Nie G."/>
            <person name="Li W."/>
        </authorList>
    </citation>
    <scope>NUCLEOTIDE SEQUENCE</scope>
    <source>
        <strain evidence="1">XJ19-45</strain>
    </source>
</reference>
<dbReference type="AlphaFoldDB" id="A0A9Q4APL1"/>
<accession>A0A9Q4APL1</accession>
<comment type="caution">
    <text evidence="1">The sequence shown here is derived from an EMBL/GenBank/DDBJ whole genome shotgun (WGS) entry which is preliminary data.</text>
</comment>
<organism evidence="1 2">
    <name type="scientific">Devosia ureilytica</name>
    <dbReference type="NCBI Taxonomy" id="2952754"/>
    <lineage>
        <taxon>Bacteria</taxon>
        <taxon>Pseudomonadati</taxon>
        <taxon>Pseudomonadota</taxon>
        <taxon>Alphaproteobacteria</taxon>
        <taxon>Hyphomicrobiales</taxon>
        <taxon>Devosiaceae</taxon>
        <taxon>Devosia</taxon>
    </lineage>
</organism>
<sequence length="171" mass="18769">MTVTAPRDANSAQILAHMAAAMTHIGANRLVDAAAQYHACLRHPALARFPAARAEVLANYGTVLLQRARLIADTGDSERRLDLAIAMLVQARIGSLLTNASQLRTIIDSNLALAYLERDRVAGRHVDLISAQLALDRAEAATDQADSDLHPWIQSIRDTVSKRMEHQRHPR</sequence>
<evidence type="ECO:0000313" key="1">
    <source>
        <dbReference type="EMBL" id="MCP8887510.1"/>
    </source>
</evidence>
<dbReference type="EMBL" id="JAMWDU010000003">
    <property type="protein sequence ID" value="MCP8887510.1"/>
    <property type="molecule type" value="Genomic_DNA"/>
</dbReference>
<proteinExistence type="predicted"/>
<evidence type="ECO:0000313" key="2">
    <source>
        <dbReference type="Proteomes" id="UP001060275"/>
    </source>
</evidence>
<gene>
    <name evidence="1" type="ORF">NF348_10365</name>
</gene>
<dbReference type="RefSeq" id="WP_254674582.1">
    <property type="nucleotide sequence ID" value="NZ_JAMWDU010000003.1"/>
</dbReference>
<keyword evidence="2" id="KW-1185">Reference proteome</keyword>